<evidence type="ECO:0000256" key="6">
    <source>
        <dbReference type="SAM" id="SignalP"/>
    </source>
</evidence>
<proteinExistence type="predicted"/>
<dbReference type="Gene3D" id="2.70.170.10">
    <property type="entry name" value="Neurotransmitter-gated ion-channel ligand-binding domain"/>
    <property type="match status" value="1"/>
</dbReference>
<evidence type="ECO:0000259" key="8">
    <source>
        <dbReference type="Pfam" id="PF02932"/>
    </source>
</evidence>
<evidence type="ECO:0000256" key="5">
    <source>
        <dbReference type="SAM" id="Phobius"/>
    </source>
</evidence>
<dbReference type="Pfam" id="PF02931">
    <property type="entry name" value="Neur_chan_LBD"/>
    <property type="match status" value="1"/>
</dbReference>
<evidence type="ECO:0000313" key="11">
    <source>
        <dbReference type="Proteomes" id="UP001634394"/>
    </source>
</evidence>
<dbReference type="CDD" id="cd18989">
    <property type="entry name" value="LGIC_ECD_cation"/>
    <property type="match status" value="1"/>
</dbReference>
<evidence type="ECO:0000256" key="3">
    <source>
        <dbReference type="ARBA" id="ARBA00022989"/>
    </source>
</evidence>
<comment type="subcellular location">
    <subcellularLocation>
        <location evidence="1">Membrane</location>
        <topology evidence="1">Multi-pass membrane protein</topology>
    </subcellularLocation>
</comment>
<dbReference type="GO" id="GO:0016020">
    <property type="term" value="C:membrane"/>
    <property type="evidence" value="ECO:0007669"/>
    <property type="project" value="UniProtKB-SubCell"/>
</dbReference>
<keyword evidence="2 5" id="KW-0812">Transmembrane</keyword>
<dbReference type="InterPro" id="IPR038050">
    <property type="entry name" value="Neuro_actylchol_rec"/>
</dbReference>
<evidence type="ECO:0000256" key="2">
    <source>
        <dbReference type="ARBA" id="ARBA00022692"/>
    </source>
</evidence>
<keyword evidence="4 5" id="KW-0472">Membrane</keyword>
<reference evidence="9 11" key="1">
    <citation type="submission" date="2024-11" db="EMBL/GenBank/DDBJ databases">
        <title>Chromosome-level genome assembly of the freshwater bivalve Anodonta woodiana.</title>
        <authorList>
            <person name="Chen X."/>
        </authorList>
    </citation>
    <scope>NUCLEOTIDE SEQUENCE [LARGE SCALE GENOMIC DNA]</scope>
    <source>
        <strain evidence="9">MN2024</strain>
        <tissue evidence="9">Gills</tissue>
    </source>
</reference>
<evidence type="ECO:0000256" key="4">
    <source>
        <dbReference type="ARBA" id="ARBA00023136"/>
    </source>
</evidence>
<dbReference type="AlphaFoldDB" id="A0ABD3W7Z4"/>
<dbReference type="Gene3D" id="1.20.58.390">
    <property type="entry name" value="Neurotransmitter-gated ion-channel transmembrane domain"/>
    <property type="match status" value="1"/>
</dbReference>
<dbReference type="EMBL" id="JBJQND010000008">
    <property type="protein sequence ID" value="KAL3870041.1"/>
    <property type="molecule type" value="Genomic_DNA"/>
</dbReference>
<feature type="signal peptide" evidence="6">
    <location>
        <begin position="1"/>
        <end position="23"/>
    </location>
</feature>
<dbReference type="InterPro" id="IPR006201">
    <property type="entry name" value="Neur_channel"/>
</dbReference>
<feature type="transmembrane region" description="Helical" evidence="5">
    <location>
        <begin position="381"/>
        <end position="404"/>
    </location>
</feature>
<name>A0ABD3W7Z4_SINWO</name>
<accession>A0ABD3W7Z4</accession>
<evidence type="ECO:0000313" key="10">
    <source>
        <dbReference type="EMBL" id="KAL3870041.1"/>
    </source>
</evidence>
<evidence type="ECO:0000259" key="7">
    <source>
        <dbReference type="Pfam" id="PF02931"/>
    </source>
</evidence>
<dbReference type="InterPro" id="IPR036719">
    <property type="entry name" value="Neuro-gated_channel_TM_sf"/>
</dbReference>
<keyword evidence="3 5" id="KW-1133">Transmembrane helix</keyword>
<dbReference type="InterPro" id="IPR036734">
    <property type="entry name" value="Neur_chan_lig-bd_sf"/>
</dbReference>
<keyword evidence="6" id="KW-0732">Signal</keyword>
<feature type="transmembrane region" description="Helical" evidence="5">
    <location>
        <begin position="305"/>
        <end position="325"/>
    </location>
</feature>
<feature type="chain" id="PRO_5044725177" evidence="6">
    <location>
        <begin position="24"/>
        <end position="406"/>
    </location>
</feature>
<dbReference type="SUPFAM" id="SSF63712">
    <property type="entry name" value="Nicotinic receptor ligand binding domain-like"/>
    <property type="match status" value="1"/>
</dbReference>
<dbReference type="PANTHER" id="PTHR18945">
    <property type="entry name" value="NEUROTRANSMITTER GATED ION CHANNEL"/>
    <property type="match status" value="1"/>
</dbReference>
<protein>
    <submittedName>
        <fullName evidence="9">Uncharacterized protein</fullName>
    </submittedName>
</protein>
<dbReference type="EMBL" id="JBJQND010000008">
    <property type="protein sequence ID" value="KAL3869999.1"/>
    <property type="molecule type" value="Genomic_DNA"/>
</dbReference>
<feature type="domain" description="Neurotransmitter-gated ion-channel transmembrane" evidence="8">
    <location>
        <begin position="247"/>
        <end position="346"/>
    </location>
</feature>
<dbReference type="Pfam" id="PF02932">
    <property type="entry name" value="Neur_chan_memb"/>
    <property type="match status" value="1"/>
</dbReference>
<evidence type="ECO:0000313" key="9">
    <source>
        <dbReference type="EMBL" id="KAL3869999.1"/>
    </source>
</evidence>
<keyword evidence="11" id="KW-1185">Reference proteome</keyword>
<dbReference type="InterPro" id="IPR006029">
    <property type="entry name" value="Neurotrans-gated_channel_TM"/>
</dbReference>
<dbReference type="CDD" id="cd19051">
    <property type="entry name" value="LGIC_TM_cation"/>
    <property type="match status" value="1"/>
</dbReference>
<dbReference type="SUPFAM" id="SSF90112">
    <property type="entry name" value="Neurotransmitter-gated ion-channel transmembrane pore"/>
    <property type="match status" value="1"/>
</dbReference>
<dbReference type="Proteomes" id="UP001634394">
    <property type="component" value="Unassembled WGS sequence"/>
</dbReference>
<organism evidence="9 11">
    <name type="scientific">Sinanodonta woodiana</name>
    <name type="common">Chinese pond mussel</name>
    <name type="synonym">Anodonta woodiana</name>
    <dbReference type="NCBI Taxonomy" id="1069815"/>
    <lineage>
        <taxon>Eukaryota</taxon>
        <taxon>Metazoa</taxon>
        <taxon>Spiralia</taxon>
        <taxon>Lophotrochozoa</taxon>
        <taxon>Mollusca</taxon>
        <taxon>Bivalvia</taxon>
        <taxon>Autobranchia</taxon>
        <taxon>Heteroconchia</taxon>
        <taxon>Palaeoheterodonta</taxon>
        <taxon>Unionida</taxon>
        <taxon>Unionoidea</taxon>
        <taxon>Unionidae</taxon>
        <taxon>Unioninae</taxon>
        <taxon>Sinanodonta</taxon>
    </lineage>
</organism>
<feature type="domain" description="Neurotransmitter-gated ion-channel ligand-binding" evidence="7">
    <location>
        <begin position="48"/>
        <end position="239"/>
    </location>
</feature>
<feature type="transmembrane region" description="Helical" evidence="5">
    <location>
        <begin position="240"/>
        <end position="265"/>
    </location>
</feature>
<feature type="transmembrane region" description="Helical" evidence="5">
    <location>
        <begin position="272"/>
        <end position="293"/>
    </location>
</feature>
<sequence>MNCFYIAVLYFSFLFSMIAQSTSTTMYERAKSNYAAILAYYDAYLNNTEKYSTTIIPKLDQTQAIEVTMGMNMYALSGFDAVSGQIEIVGSLQMSWVTELIPGVDTLGLTTYVMPADGIWTPSIVLVNAIDTVEKVGSSTYRPRYNVSDGSVEWNPRVILKAACDPDVTYYPFDRQTCSFLFTPWNYNYKQVILALSSSTIDTSHYDLNSAWSLVETKAETHISGDNYYANFTITIQRQYMYFTINLVMPILLLSAVTGFAFLLPAASNERIGFSITCFLAFVVLLQTVMQFLPESSSPMSLLCYYIVVMMMFSSAVCIINIMILRLYKSAERGDDVPKSLKTFVQIIQCTICRRWKELLSTEDKTELNVDWETVGRLLDIFFFIAFLGAQGGFTILFLLPLGLRS</sequence>
<dbReference type="InterPro" id="IPR006202">
    <property type="entry name" value="Neur_chan_lig-bd"/>
</dbReference>
<dbReference type="PRINTS" id="PR00252">
    <property type="entry name" value="NRIONCHANNEL"/>
</dbReference>
<evidence type="ECO:0000256" key="1">
    <source>
        <dbReference type="ARBA" id="ARBA00004141"/>
    </source>
</evidence>
<gene>
    <name evidence="9" type="ORF">ACJMK2_042616</name>
    <name evidence="10" type="ORF">ACJMK2_042658</name>
</gene>
<comment type="caution">
    <text evidence="9">The sequence shown here is derived from an EMBL/GenBank/DDBJ whole genome shotgun (WGS) entry which is preliminary data.</text>
</comment>